<name>A0A091D8K9_FUKDA</name>
<dbReference type="PANTHER" id="PTHR13793">
    <property type="entry name" value="PHD FINGER PROTEINS"/>
    <property type="match status" value="1"/>
</dbReference>
<keyword evidence="3 6" id="KW-0863">Zinc-finger</keyword>
<dbReference type="InterPro" id="IPR034732">
    <property type="entry name" value="EPHD"/>
</dbReference>
<evidence type="ECO:0000256" key="7">
    <source>
        <dbReference type="SAM" id="MobiDB-lite"/>
    </source>
</evidence>
<feature type="compositionally biased region" description="Pro residues" evidence="7">
    <location>
        <begin position="838"/>
        <end position="849"/>
    </location>
</feature>
<evidence type="ECO:0000256" key="6">
    <source>
        <dbReference type="PROSITE-ProRule" id="PRU00146"/>
    </source>
</evidence>
<dbReference type="Gene3D" id="3.30.40.10">
    <property type="entry name" value="Zinc/RING finger domain, C3HC4 (zinc finger)"/>
    <property type="match status" value="2"/>
</dbReference>
<feature type="compositionally biased region" description="Low complexity" evidence="7">
    <location>
        <begin position="139"/>
        <end position="158"/>
    </location>
</feature>
<proteinExistence type="inferred from homology"/>
<dbReference type="InterPro" id="IPR011011">
    <property type="entry name" value="Znf_FYVE_PHD"/>
</dbReference>
<dbReference type="InterPro" id="IPR039549">
    <property type="entry name" value="JADE2_ePHD"/>
</dbReference>
<accession>A0A091D8K9</accession>
<dbReference type="GO" id="GO:0000123">
    <property type="term" value="C:histone acetyltransferase complex"/>
    <property type="evidence" value="ECO:0007669"/>
    <property type="project" value="TreeGrafter"/>
</dbReference>
<dbReference type="InterPro" id="IPR039548">
    <property type="entry name" value="JADE2_PHD"/>
</dbReference>
<dbReference type="CDD" id="cd15680">
    <property type="entry name" value="PHD_JADE2"/>
    <property type="match status" value="1"/>
</dbReference>
<evidence type="ECO:0000259" key="8">
    <source>
        <dbReference type="PROSITE" id="PS50016"/>
    </source>
</evidence>
<evidence type="ECO:0000313" key="11">
    <source>
        <dbReference type="Proteomes" id="UP000028990"/>
    </source>
</evidence>
<dbReference type="InterPro" id="IPR050701">
    <property type="entry name" value="Histone_Mod_Regulator"/>
</dbReference>
<feature type="region of interest" description="Disordered" evidence="7">
    <location>
        <begin position="751"/>
        <end position="955"/>
    </location>
</feature>
<feature type="region of interest" description="Disordered" evidence="7">
    <location>
        <begin position="648"/>
        <end position="683"/>
    </location>
</feature>
<evidence type="ECO:0000256" key="4">
    <source>
        <dbReference type="ARBA" id="ARBA00022833"/>
    </source>
</evidence>
<feature type="region of interest" description="Disordered" evidence="7">
    <location>
        <begin position="138"/>
        <end position="180"/>
    </location>
</feature>
<keyword evidence="2" id="KW-0677">Repeat</keyword>
<evidence type="ECO:0000256" key="1">
    <source>
        <dbReference type="ARBA" id="ARBA00022723"/>
    </source>
</evidence>
<dbReference type="eggNOG" id="KOG0954">
    <property type="taxonomic scope" value="Eukaryota"/>
</dbReference>
<dbReference type="Proteomes" id="UP000028990">
    <property type="component" value="Unassembled WGS sequence"/>
</dbReference>
<reference evidence="10 11" key="1">
    <citation type="submission" date="2013-11" db="EMBL/GenBank/DDBJ databases">
        <title>The Damaraland mole rat (Fukomys damarensis) genome and evolution of African mole rats.</title>
        <authorList>
            <person name="Gladyshev V.N."/>
            <person name="Fang X."/>
        </authorList>
    </citation>
    <scope>NUCLEOTIDE SEQUENCE [LARGE SCALE GENOMIC DNA]</scope>
    <source>
        <tissue evidence="10">Liver</tissue>
    </source>
</reference>
<dbReference type="EMBL" id="KN123144">
    <property type="protein sequence ID" value="KFO26590.1"/>
    <property type="molecule type" value="Genomic_DNA"/>
</dbReference>
<dbReference type="SMART" id="SM00249">
    <property type="entry name" value="PHD"/>
    <property type="match status" value="2"/>
</dbReference>
<dbReference type="GO" id="GO:0008270">
    <property type="term" value="F:zinc ion binding"/>
    <property type="evidence" value="ECO:0007669"/>
    <property type="project" value="UniProtKB-KW"/>
</dbReference>
<dbReference type="Pfam" id="PF10513">
    <property type="entry name" value="EPL1"/>
    <property type="match status" value="1"/>
</dbReference>
<feature type="region of interest" description="Disordered" evidence="7">
    <location>
        <begin position="240"/>
        <end position="265"/>
    </location>
</feature>
<organism evidence="10 11">
    <name type="scientific">Fukomys damarensis</name>
    <name type="common">Damaraland mole rat</name>
    <name type="synonym">Cryptomys damarensis</name>
    <dbReference type="NCBI Taxonomy" id="885580"/>
    <lineage>
        <taxon>Eukaryota</taxon>
        <taxon>Metazoa</taxon>
        <taxon>Chordata</taxon>
        <taxon>Craniata</taxon>
        <taxon>Vertebrata</taxon>
        <taxon>Euteleostomi</taxon>
        <taxon>Mammalia</taxon>
        <taxon>Eutheria</taxon>
        <taxon>Euarchontoglires</taxon>
        <taxon>Glires</taxon>
        <taxon>Rodentia</taxon>
        <taxon>Hystricomorpha</taxon>
        <taxon>Bathyergidae</taxon>
        <taxon>Fukomys</taxon>
    </lineage>
</organism>
<feature type="compositionally biased region" description="Basic and acidic residues" evidence="7">
    <location>
        <begin position="665"/>
        <end position="681"/>
    </location>
</feature>
<evidence type="ECO:0000313" key="10">
    <source>
        <dbReference type="EMBL" id="KFO26590.1"/>
    </source>
</evidence>
<feature type="compositionally biased region" description="Basic and acidic residues" evidence="7">
    <location>
        <begin position="903"/>
        <end position="913"/>
    </location>
</feature>
<dbReference type="AlphaFoldDB" id="A0A091D8K9"/>
<dbReference type="InterPro" id="IPR001965">
    <property type="entry name" value="Znf_PHD"/>
</dbReference>
<dbReference type="InterPro" id="IPR013083">
    <property type="entry name" value="Znf_RING/FYVE/PHD"/>
</dbReference>
<gene>
    <name evidence="10" type="ORF">H920_11989</name>
</gene>
<dbReference type="FunFam" id="3.30.40.10:FF:000004">
    <property type="entry name" value="Jade family PHD finger 2"/>
    <property type="match status" value="1"/>
</dbReference>
<keyword evidence="4" id="KW-0862">Zinc</keyword>
<dbReference type="InterPro" id="IPR019787">
    <property type="entry name" value="Znf_PHD-finger"/>
</dbReference>
<feature type="domain" description="PHD-type" evidence="9">
    <location>
        <begin position="381"/>
        <end position="495"/>
    </location>
</feature>
<keyword evidence="1" id="KW-0479">Metal-binding</keyword>
<evidence type="ECO:0000256" key="5">
    <source>
        <dbReference type="ARBA" id="ARBA00038371"/>
    </source>
</evidence>
<dbReference type="PANTHER" id="PTHR13793:SF84">
    <property type="entry name" value="E3 UBIQUITIN-PROTEIN LIGASE JADE-2"/>
    <property type="match status" value="1"/>
</dbReference>
<keyword evidence="11" id="KW-1185">Reference proteome</keyword>
<feature type="region of interest" description="Disordered" evidence="7">
    <location>
        <begin position="492"/>
        <end position="515"/>
    </location>
</feature>
<protein>
    <submittedName>
        <fullName evidence="10">Protein Jade-2</fullName>
    </submittedName>
</protein>
<dbReference type="CDD" id="cd15705">
    <property type="entry name" value="ePHD_JADE2"/>
    <property type="match status" value="1"/>
</dbReference>
<feature type="compositionally biased region" description="Basic residues" evidence="7">
    <location>
        <begin position="766"/>
        <end position="779"/>
    </location>
</feature>
<dbReference type="PROSITE" id="PS50016">
    <property type="entry name" value="ZF_PHD_2"/>
    <property type="match status" value="1"/>
</dbReference>
<comment type="similarity">
    <text evidence="5">Belongs to the JADE family.</text>
</comment>
<evidence type="ECO:0000259" key="9">
    <source>
        <dbReference type="PROSITE" id="PS51805"/>
    </source>
</evidence>
<dbReference type="FunFam" id="3.30.40.10:FF:000030">
    <property type="entry name" value="Protein Jade-1 isoform 1"/>
    <property type="match status" value="1"/>
</dbReference>
<dbReference type="InterPro" id="IPR019786">
    <property type="entry name" value="Zinc_finger_PHD-type_CS"/>
</dbReference>
<evidence type="ECO:0000256" key="3">
    <source>
        <dbReference type="ARBA" id="ARBA00022771"/>
    </source>
</evidence>
<feature type="compositionally biased region" description="Basic residues" evidence="7">
    <location>
        <begin position="651"/>
        <end position="664"/>
    </location>
</feature>
<dbReference type="SUPFAM" id="SSF57903">
    <property type="entry name" value="FYVE/PHD zinc finger"/>
    <property type="match status" value="1"/>
</dbReference>
<dbReference type="GO" id="GO:0006357">
    <property type="term" value="P:regulation of transcription by RNA polymerase II"/>
    <property type="evidence" value="ECO:0007669"/>
    <property type="project" value="TreeGrafter"/>
</dbReference>
<feature type="domain" description="PHD-type" evidence="8">
    <location>
        <begin position="329"/>
        <end position="379"/>
    </location>
</feature>
<feature type="compositionally biased region" description="Basic and acidic residues" evidence="7">
    <location>
        <begin position="938"/>
        <end position="948"/>
    </location>
</feature>
<dbReference type="Pfam" id="PF13831">
    <property type="entry name" value="PHD_2"/>
    <property type="match status" value="1"/>
</dbReference>
<dbReference type="STRING" id="885580.ENSFDAP00000012691"/>
<dbReference type="Pfam" id="PF13832">
    <property type="entry name" value="zf-HC5HC2H_2"/>
    <property type="match status" value="1"/>
</dbReference>
<sequence length="955" mass="104436">MTGKLGEPQTEGPTARGWTPVTPHSRLHPGLAPVAVSSATQQTLAASGDHHGELPGAGRPLGAPLLAQSPGRVSDRQNRGGVAPSAGAAPPPEKAEQDWLAGTRGAAPPAPSSDSSGSLPTLSELRLLAWMEEKRRKYSISSDNSDTSDSHATSTSASRCSKLPSSTKSGWPRQNEKKPSEVFRTDLITAMKIPDSYQLSPDDYYILADPWRQEWEKGVQVPAGAEAIPEPVVRILPPLEGPPTQVSPDSSALGEGSQPTWPGGSRYDLDEIDAYWLELINSELKEMEKPGLDELTLERVLEELETLCHQNMARAIETQEGLGIEYDEDVVCDVCRSPEGEDGNEMVFCDKCNVCVHQACYGILKVPTGSWLCRTCALGVQPKCLLCPKRGGALKPTRSGTKWVHVSCALWIPEVSIGCPEKMEPITKISNIPASRWALSCSLCKECTGTCIQCSMPSCVTAFHVTCAFDHGLEMRTLLADNDEVKFKSFCQEHSDGPRSQPPSEPAEPSQAGEDLEKVTLRKQRLQQLEEDFYELVEPAEVAERLDLAEALVDFVYQYWKLKRKANANQPLLTPKTDEVDNLAQQEQDVLYRRLQLFTHLRQDLERVRNLCYMVTRRERTKRAICKLQEQIFHLQMKLIEQDLCREQAGRRSKGKKSDSKRKGREGPRGSSPEKKEKVKAGPDSVLGQLGLSTSFPIDGTFFNSWLAQSVQITAEDMAMSEWSLNNGHREDPAPGLLSEELLQDEETLLSFMRDPSLRPGDPARKARGRTRLPAKKKPPPLQDGPGSRTTPEKPPKKLWGQDAGSGKGGQGPPARKPPRRTSAHWPSSPTAGDCPIPAAPESPPPLAPETPDEAAPAANDSNVQVPGPRVSPKPLGRLRPPRESKVIRRSPGARPEAGMGPERPKVSLRFDTEADGYFSDGEMSDSEAEADSGVQRGSREAGAEEVVRMGVLAS</sequence>
<dbReference type="PROSITE" id="PS01359">
    <property type="entry name" value="ZF_PHD_1"/>
    <property type="match status" value="1"/>
</dbReference>
<feature type="region of interest" description="Disordered" evidence="7">
    <location>
        <begin position="1"/>
        <end position="120"/>
    </location>
</feature>
<dbReference type="PROSITE" id="PS51805">
    <property type="entry name" value="EPHD"/>
    <property type="match status" value="1"/>
</dbReference>
<evidence type="ECO:0000256" key="2">
    <source>
        <dbReference type="ARBA" id="ARBA00022737"/>
    </source>
</evidence>
<dbReference type="InterPro" id="IPR019542">
    <property type="entry name" value="Enhancer_polycomb-like_N"/>
</dbReference>